<sequence>MAVFTLITAFVLPGAGAFSLFGLSPAVTSAIFTIGRGALWSLAGAALNSPSIPRQQVQATISQTDAARLRAYGRNLLGGQRAFFEANNGQLHQIVVAHHGRVNDLIGFWVDGEPVTLDTEDKVNRYTELFFRNGSGSGGDYQRVIDTFPTLWTDDHRLQGQATFYAVFGDPADEDFQEFFPKGPHTNVQVEIKGSLVPSLAGPLTYSENAGLCIRDLLTHPDGWNILPARLSSASWSAFVNLCDQAVPLAAGGNEPRYRLSGYYSLDDPLKDVTARMLATCDGQIYETAEGEIGILGGAWSEPDVTITAEDILSVEMQDGFDPFTDYNTLGGSFVSPDHAYQPTPVNDIEDLVALLTQERRADQLDLEMCPSGSQLQRLMAIKFAKDRRDQVGKIRTNLVGLKARFPKGDGIHTIRVQAPEFDLDAVFEVTSHSFSIPDSFCEIGIASIENPYPWTTAMERPIPPSVSEMSKPIHTPPPLEGITLTQELTQLSSGVTGVKLVARLNDPGRDDLELRAQVAEGTPLPSDNSAGWSEMLVAGYRAETSILNDGQQYTVRLRWKGRGSWISAGTVTVVANPTPPAPPSEFGAMVTGSDVYLDWINPAADFYRTRIYRNTVNDFGTADLIAVVDGLEGQPANYTDQALASGTYHYWAVTLNPSSVSSAPAGPEAVTV</sequence>
<dbReference type="Proteomes" id="UP000284202">
    <property type="component" value="Unassembled WGS sequence"/>
</dbReference>
<evidence type="ECO:0008006" key="3">
    <source>
        <dbReference type="Google" id="ProtNLM"/>
    </source>
</evidence>
<dbReference type="EMBL" id="QZCG01000009">
    <property type="protein sequence ID" value="RJE84036.1"/>
    <property type="molecule type" value="Genomic_DNA"/>
</dbReference>
<dbReference type="OrthoDB" id="7357280at2"/>
<dbReference type="AlphaFoldDB" id="A0A418SSU6"/>
<organism evidence="1 2">
    <name type="scientific">Paracoccus onubensis</name>
    <dbReference type="NCBI Taxonomy" id="1675788"/>
    <lineage>
        <taxon>Bacteria</taxon>
        <taxon>Pseudomonadati</taxon>
        <taxon>Pseudomonadota</taxon>
        <taxon>Alphaproteobacteria</taxon>
        <taxon>Rhodobacterales</taxon>
        <taxon>Paracoccaceae</taxon>
        <taxon>Paracoccus</taxon>
    </lineage>
</organism>
<reference evidence="2" key="1">
    <citation type="submission" date="2018-09" db="EMBL/GenBank/DDBJ databases">
        <title>Acidovorax cavernicola nov. sp. isolated from Gruta de las Maravillas (Aracena, Spain).</title>
        <authorList>
            <person name="Jurado V."/>
            <person name="Gutierrez-Patricio S."/>
            <person name="Gonzalez-Pimentel J.L."/>
            <person name="Miller A.Z."/>
            <person name="Laiz L."/>
            <person name="Saiz-Jimenez C."/>
        </authorList>
    </citation>
    <scope>NUCLEOTIDE SEQUENCE [LARGE SCALE GENOMIC DNA]</scope>
    <source>
        <strain evidence="2">1011MAR3C25</strain>
    </source>
</reference>
<name>A0A418SSU6_9RHOB</name>
<comment type="caution">
    <text evidence="1">The sequence shown here is derived from an EMBL/GenBank/DDBJ whole genome shotgun (WGS) entry which is preliminary data.</text>
</comment>
<evidence type="ECO:0000313" key="2">
    <source>
        <dbReference type="Proteomes" id="UP000284202"/>
    </source>
</evidence>
<dbReference type="Gene3D" id="2.60.40.10">
    <property type="entry name" value="Immunoglobulins"/>
    <property type="match status" value="1"/>
</dbReference>
<gene>
    <name evidence="1" type="ORF">D3P04_13555</name>
</gene>
<proteinExistence type="predicted"/>
<keyword evidence="2" id="KW-1185">Reference proteome</keyword>
<accession>A0A418SSU6</accession>
<protein>
    <recommendedName>
        <fullName evidence="3">Tip attachment protein J domain-containing protein</fullName>
    </recommendedName>
</protein>
<dbReference type="InterPro" id="IPR013783">
    <property type="entry name" value="Ig-like_fold"/>
</dbReference>
<dbReference type="RefSeq" id="WP_119749769.1">
    <property type="nucleotide sequence ID" value="NZ_QZCG01000009.1"/>
</dbReference>
<evidence type="ECO:0000313" key="1">
    <source>
        <dbReference type="EMBL" id="RJE84036.1"/>
    </source>
</evidence>